<dbReference type="Pfam" id="PF13412">
    <property type="entry name" value="HTH_24"/>
    <property type="match status" value="1"/>
</dbReference>
<dbReference type="InterPro" id="IPR036388">
    <property type="entry name" value="WH-like_DNA-bd_sf"/>
</dbReference>
<proteinExistence type="predicted"/>
<protein>
    <submittedName>
        <fullName evidence="1">Winged helix-turn-helix transcriptional regulator</fullName>
    </submittedName>
</protein>
<sequence length="243" mass="26362">MTYRVHRVNKTLDVHCVNAVRDLLETGERGLGHLLNTEHESERIVLGVLSSVESDGARSQRRMAAELGIALGLVNAYLRRCIKKGLVKVHDAPARRYAYYLTPQGFAEKSRLTVQYLSHSFSFFRLAKSDCARVLNQAKGRGFLRVVLAGQSDLAEVAILCAVEAGVTVVALVDPTSEVARFVGVNVYRSYDEVKEAFDAVIVTDVVNASSSYDLAAAVSGVGRVLAPGLLGLRKRGEAAEDA</sequence>
<evidence type="ECO:0000313" key="1">
    <source>
        <dbReference type="EMBL" id="MBP0113293.1"/>
    </source>
</evidence>
<name>A0ABS3ZZZ9_9BRAD</name>
<gene>
    <name evidence="1" type="ORF">JWS04_19825</name>
</gene>
<accession>A0ABS3ZZZ9</accession>
<dbReference type="SUPFAM" id="SSF46785">
    <property type="entry name" value="Winged helix' DNA-binding domain"/>
    <property type="match status" value="1"/>
</dbReference>
<comment type="caution">
    <text evidence="1">The sequence shown here is derived from an EMBL/GenBank/DDBJ whole genome shotgun (WGS) entry which is preliminary data.</text>
</comment>
<dbReference type="Proteomes" id="UP000669317">
    <property type="component" value="Unassembled WGS sequence"/>
</dbReference>
<keyword evidence="2" id="KW-1185">Reference proteome</keyword>
<evidence type="ECO:0000313" key="2">
    <source>
        <dbReference type="Proteomes" id="UP000669317"/>
    </source>
</evidence>
<reference evidence="1 2" key="1">
    <citation type="submission" date="2021-03" db="EMBL/GenBank/DDBJ databases">
        <title>Genome Sequence of Bradyrhizobium vignae strain ISRA400.</title>
        <authorList>
            <person name="Tisa L.S."/>
            <person name="Svistoonoff S."/>
            <person name="Hocher V."/>
            <person name="Fall S."/>
            <person name="Zaiya A."/>
            <person name="Naing D."/>
            <person name="Niang N."/>
            <person name="Diouf A."/>
            <person name="Dasylva M.C."/>
            <person name="Toure O."/>
            <person name="Gueye M."/>
            <person name="Gully D."/>
            <person name="Tisseyre P."/>
            <person name="Simpson S."/>
            <person name="Morris K."/>
            <person name="Thomas W.K."/>
        </authorList>
    </citation>
    <scope>NUCLEOTIDE SEQUENCE [LARGE SCALE GENOMIC DNA]</scope>
    <source>
        <strain evidence="1 2">ISRA400</strain>
    </source>
</reference>
<dbReference type="InterPro" id="IPR036390">
    <property type="entry name" value="WH_DNA-bd_sf"/>
</dbReference>
<dbReference type="EMBL" id="JAGIKT010000044">
    <property type="protein sequence ID" value="MBP0113293.1"/>
    <property type="molecule type" value="Genomic_DNA"/>
</dbReference>
<organism evidence="1 2">
    <name type="scientific">Bradyrhizobium vignae</name>
    <dbReference type="NCBI Taxonomy" id="1549949"/>
    <lineage>
        <taxon>Bacteria</taxon>
        <taxon>Pseudomonadati</taxon>
        <taxon>Pseudomonadota</taxon>
        <taxon>Alphaproteobacteria</taxon>
        <taxon>Hyphomicrobiales</taxon>
        <taxon>Nitrobacteraceae</taxon>
        <taxon>Bradyrhizobium</taxon>
    </lineage>
</organism>
<dbReference type="Gene3D" id="1.10.10.10">
    <property type="entry name" value="Winged helix-like DNA-binding domain superfamily/Winged helix DNA-binding domain"/>
    <property type="match status" value="1"/>
</dbReference>